<evidence type="ECO:0000256" key="1">
    <source>
        <dbReference type="ARBA" id="ARBA00004141"/>
    </source>
</evidence>
<evidence type="ECO:0000256" key="3">
    <source>
        <dbReference type="ARBA" id="ARBA00022989"/>
    </source>
</evidence>
<dbReference type="GO" id="GO:0046677">
    <property type="term" value="P:response to antibiotic"/>
    <property type="evidence" value="ECO:0007669"/>
    <property type="project" value="UniProtKB-KW"/>
</dbReference>
<evidence type="ECO:0000313" key="8">
    <source>
        <dbReference type="EMBL" id="CCH79312.1"/>
    </source>
</evidence>
<dbReference type="STRING" id="1194083.BN12_4140003"/>
<feature type="transmembrane region" description="Helical" evidence="6">
    <location>
        <begin position="112"/>
        <end position="137"/>
    </location>
</feature>
<dbReference type="RefSeq" id="WP_048555775.1">
    <property type="nucleotide sequence ID" value="NZ_HF570958.1"/>
</dbReference>
<gene>
    <name evidence="8" type="ORF">BN12_4140003</name>
</gene>
<dbReference type="AlphaFoldDB" id="A0A077M2N9"/>
<keyword evidence="4 6" id="KW-0472">Membrane</keyword>
<accession>A0A077M2N9</accession>
<feature type="transmembrane region" description="Helical" evidence="6">
    <location>
        <begin position="69"/>
        <end position="91"/>
    </location>
</feature>
<dbReference type="PANTHER" id="PTHR43229">
    <property type="entry name" value="NODULATION PROTEIN J"/>
    <property type="match status" value="1"/>
</dbReference>
<keyword evidence="9" id="KW-1185">Reference proteome</keyword>
<dbReference type="GO" id="GO:0140359">
    <property type="term" value="F:ABC-type transporter activity"/>
    <property type="evidence" value="ECO:0007669"/>
    <property type="project" value="InterPro"/>
</dbReference>
<dbReference type="GO" id="GO:0043190">
    <property type="term" value="C:ATP-binding cassette (ABC) transporter complex"/>
    <property type="evidence" value="ECO:0007669"/>
    <property type="project" value="InterPro"/>
</dbReference>
<feature type="domain" description="ABC transmembrane type-2" evidence="7">
    <location>
        <begin position="29"/>
        <end position="271"/>
    </location>
</feature>
<evidence type="ECO:0000256" key="5">
    <source>
        <dbReference type="ARBA" id="ARBA00023251"/>
    </source>
</evidence>
<dbReference type="InterPro" id="IPR051784">
    <property type="entry name" value="Nod_factor_ABC_transporter"/>
</dbReference>
<feature type="transmembrane region" description="Helical" evidence="6">
    <location>
        <begin position="247"/>
        <end position="265"/>
    </location>
</feature>
<protein>
    <recommendedName>
        <fullName evidence="6">Transport permease protein</fullName>
    </recommendedName>
</protein>
<dbReference type="Proteomes" id="UP000035721">
    <property type="component" value="Unassembled WGS sequence"/>
</dbReference>
<evidence type="ECO:0000256" key="6">
    <source>
        <dbReference type="RuleBase" id="RU361157"/>
    </source>
</evidence>
<name>A0A077M2N9_9MICO</name>
<evidence type="ECO:0000259" key="7">
    <source>
        <dbReference type="PROSITE" id="PS51012"/>
    </source>
</evidence>
<feature type="transmembrane region" description="Helical" evidence="6">
    <location>
        <begin position="182"/>
        <end position="200"/>
    </location>
</feature>
<evidence type="ECO:0000256" key="2">
    <source>
        <dbReference type="ARBA" id="ARBA00022692"/>
    </source>
</evidence>
<reference evidence="8 9" key="1">
    <citation type="journal article" date="2013" name="ISME J.">
        <title>A metabolic model for members of the genus Tetrasphaera involved in enhanced biological phosphorus removal.</title>
        <authorList>
            <person name="Kristiansen R."/>
            <person name="Nguyen H.T.T."/>
            <person name="Saunders A.M."/>
            <person name="Nielsen J.L."/>
            <person name="Wimmer R."/>
            <person name="Le V.Q."/>
            <person name="McIlroy S.J."/>
            <person name="Petrovski S."/>
            <person name="Seviour R.J."/>
            <person name="Calteau A."/>
            <person name="Nielsen K.L."/>
            <person name="Nielsen P.H."/>
        </authorList>
    </citation>
    <scope>NUCLEOTIDE SEQUENCE [LARGE SCALE GENOMIC DNA]</scope>
    <source>
        <strain evidence="8 9">T1-X7</strain>
    </source>
</reference>
<dbReference type="Pfam" id="PF01061">
    <property type="entry name" value="ABC2_membrane"/>
    <property type="match status" value="1"/>
</dbReference>
<keyword evidence="5" id="KW-0046">Antibiotic resistance</keyword>
<feature type="transmembrane region" description="Helical" evidence="6">
    <location>
        <begin position="149"/>
        <end position="170"/>
    </location>
</feature>
<sequence>MTTNPTAHTIRLGANRTGLELRMFTREKEAVFFTFLLPIVLLALFSVVFGDSFAAGGDEAGVSAARYFLPAMVASGVILTSFQSTALSVAMERDDGLLKRLRSTPMPPSSFFLGKVGLVVVTSATQTLVLLAVARLAFGVPLPQDAEHWLTFAWVLLLGVAGGTVLGIAFSSVASARSAGAVVIGPVLLLQFISGVYFPYSQIPTWLQQVAAVFPLKWVAQGMRSVFLPDDFASLESAGAWEHGRTAVVLLLWFIGGLVVCLRTFRWFKRGTT</sequence>
<comment type="similarity">
    <text evidence="6">Belongs to the ABC-2 integral membrane protein family.</text>
</comment>
<keyword evidence="6" id="KW-0813">Transport</keyword>
<comment type="caution">
    <text evidence="8">The sequence shown here is derived from an EMBL/GenBank/DDBJ whole genome shotgun (WGS) entry which is preliminary data.</text>
</comment>
<dbReference type="PIRSF" id="PIRSF006648">
    <property type="entry name" value="DrrB"/>
    <property type="match status" value="1"/>
</dbReference>
<dbReference type="InterPro" id="IPR047817">
    <property type="entry name" value="ABC2_TM_bact-type"/>
</dbReference>
<comment type="subcellular location">
    <subcellularLocation>
        <location evidence="6">Cell membrane</location>
        <topology evidence="6">Multi-pass membrane protein</topology>
    </subcellularLocation>
    <subcellularLocation>
        <location evidence="1">Membrane</location>
        <topology evidence="1">Multi-pass membrane protein</topology>
    </subcellularLocation>
</comment>
<keyword evidence="6" id="KW-1003">Cell membrane</keyword>
<evidence type="ECO:0000256" key="4">
    <source>
        <dbReference type="ARBA" id="ARBA00023136"/>
    </source>
</evidence>
<dbReference type="InterPro" id="IPR013525">
    <property type="entry name" value="ABC2_TM"/>
</dbReference>
<dbReference type="EMBL" id="CAJB01000351">
    <property type="protein sequence ID" value="CCH79312.1"/>
    <property type="molecule type" value="Genomic_DNA"/>
</dbReference>
<dbReference type="PANTHER" id="PTHR43229:SF2">
    <property type="entry name" value="NODULATION PROTEIN J"/>
    <property type="match status" value="1"/>
</dbReference>
<proteinExistence type="inferred from homology"/>
<evidence type="ECO:0000313" key="9">
    <source>
        <dbReference type="Proteomes" id="UP000035721"/>
    </source>
</evidence>
<keyword evidence="2 6" id="KW-0812">Transmembrane</keyword>
<feature type="transmembrane region" description="Helical" evidence="6">
    <location>
        <begin position="30"/>
        <end position="49"/>
    </location>
</feature>
<dbReference type="InterPro" id="IPR000412">
    <property type="entry name" value="ABC_2_transport"/>
</dbReference>
<dbReference type="PROSITE" id="PS51012">
    <property type="entry name" value="ABC_TM2"/>
    <property type="match status" value="1"/>
</dbReference>
<keyword evidence="3 6" id="KW-1133">Transmembrane helix</keyword>
<dbReference type="OrthoDB" id="9786643at2"/>
<organism evidence="8 9">
    <name type="scientific">Nostocoides japonicum T1-X7</name>
    <dbReference type="NCBI Taxonomy" id="1194083"/>
    <lineage>
        <taxon>Bacteria</taxon>
        <taxon>Bacillati</taxon>
        <taxon>Actinomycetota</taxon>
        <taxon>Actinomycetes</taxon>
        <taxon>Micrococcales</taxon>
        <taxon>Intrasporangiaceae</taxon>
        <taxon>Nostocoides</taxon>
    </lineage>
</organism>